<dbReference type="PANTHER" id="PTHR31225">
    <property type="entry name" value="OS04G0344100 PROTEIN-RELATED"/>
    <property type="match status" value="1"/>
</dbReference>
<organism evidence="7 8">
    <name type="scientific">Artemisia annua</name>
    <name type="common">Sweet wormwood</name>
    <dbReference type="NCBI Taxonomy" id="35608"/>
    <lineage>
        <taxon>Eukaryota</taxon>
        <taxon>Viridiplantae</taxon>
        <taxon>Streptophyta</taxon>
        <taxon>Embryophyta</taxon>
        <taxon>Tracheophyta</taxon>
        <taxon>Spermatophyta</taxon>
        <taxon>Magnoliopsida</taxon>
        <taxon>eudicotyledons</taxon>
        <taxon>Gunneridae</taxon>
        <taxon>Pentapetalae</taxon>
        <taxon>asterids</taxon>
        <taxon>campanulids</taxon>
        <taxon>Asterales</taxon>
        <taxon>Asteraceae</taxon>
        <taxon>Asteroideae</taxon>
        <taxon>Anthemideae</taxon>
        <taxon>Artemisiinae</taxon>
        <taxon>Artemisia</taxon>
    </lineage>
</organism>
<dbReference type="EMBL" id="PKPP01017359">
    <property type="protein sequence ID" value="PWA37025.1"/>
    <property type="molecule type" value="Genomic_DNA"/>
</dbReference>
<dbReference type="Proteomes" id="UP000245207">
    <property type="component" value="Unassembled WGS sequence"/>
</dbReference>
<feature type="domain" description="Terpene synthase N-terminal" evidence="5">
    <location>
        <begin position="31"/>
        <end position="212"/>
    </location>
</feature>
<dbReference type="Pfam" id="PF00574">
    <property type="entry name" value="CLP_protease"/>
    <property type="match status" value="1"/>
</dbReference>
<dbReference type="Pfam" id="PF01397">
    <property type="entry name" value="Terpene_synth"/>
    <property type="match status" value="1"/>
</dbReference>
<dbReference type="SUPFAM" id="SSF52096">
    <property type="entry name" value="ClpP/crotonase"/>
    <property type="match status" value="1"/>
</dbReference>
<dbReference type="GO" id="GO:0010333">
    <property type="term" value="F:terpene synthase activity"/>
    <property type="evidence" value="ECO:0007669"/>
    <property type="project" value="InterPro"/>
</dbReference>
<dbReference type="Gene3D" id="1.10.600.10">
    <property type="entry name" value="Farnesyl Diphosphate Synthase"/>
    <property type="match status" value="1"/>
</dbReference>
<dbReference type="FunFam" id="1.10.600.10:FF:000007">
    <property type="entry name" value="Isoprene synthase, chloroplastic"/>
    <property type="match status" value="1"/>
</dbReference>
<evidence type="ECO:0000313" key="7">
    <source>
        <dbReference type="EMBL" id="PWA37025.1"/>
    </source>
</evidence>
<dbReference type="SFLD" id="SFLDG01019">
    <property type="entry name" value="Terpene_Cyclase_Like_1_C_Termi"/>
    <property type="match status" value="1"/>
</dbReference>
<dbReference type="SUPFAM" id="SSF48239">
    <property type="entry name" value="Terpenoid cyclases/Protein prenyltransferases"/>
    <property type="match status" value="1"/>
</dbReference>
<dbReference type="Gene3D" id="3.90.226.10">
    <property type="entry name" value="2-enoyl-CoA Hydratase, Chain A, domain 1"/>
    <property type="match status" value="1"/>
</dbReference>
<dbReference type="GO" id="GO:0016740">
    <property type="term" value="F:transferase activity"/>
    <property type="evidence" value="ECO:0007669"/>
    <property type="project" value="UniProtKB-KW"/>
</dbReference>
<evidence type="ECO:0000259" key="6">
    <source>
        <dbReference type="Pfam" id="PF03936"/>
    </source>
</evidence>
<dbReference type="InterPro" id="IPR044814">
    <property type="entry name" value="Terpene_cyclase_plant_C1"/>
</dbReference>
<dbReference type="InterPro" id="IPR005630">
    <property type="entry name" value="Terpene_synthase_metal-bd"/>
</dbReference>
<keyword evidence="3" id="KW-0479">Metal-binding</keyword>
<comment type="caution">
    <text evidence="7">The sequence shown here is derived from an EMBL/GenBank/DDBJ whole genome shotgun (WGS) entry which is preliminary data.</text>
</comment>
<evidence type="ECO:0000259" key="5">
    <source>
        <dbReference type="Pfam" id="PF01397"/>
    </source>
</evidence>
<dbReference type="Gene3D" id="1.50.10.130">
    <property type="entry name" value="Terpene synthase, N-terminal domain"/>
    <property type="match status" value="1"/>
</dbReference>
<dbReference type="InterPro" id="IPR036965">
    <property type="entry name" value="Terpene_synth_N_sf"/>
</dbReference>
<reference evidence="7 8" key="1">
    <citation type="journal article" date="2018" name="Mol. Plant">
        <title>The genome of Artemisia annua provides insight into the evolution of Asteraceae family and artemisinin biosynthesis.</title>
        <authorList>
            <person name="Shen Q."/>
            <person name="Zhang L."/>
            <person name="Liao Z."/>
            <person name="Wang S."/>
            <person name="Yan T."/>
            <person name="Shi P."/>
            <person name="Liu M."/>
            <person name="Fu X."/>
            <person name="Pan Q."/>
            <person name="Wang Y."/>
            <person name="Lv Z."/>
            <person name="Lu X."/>
            <person name="Zhang F."/>
            <person name="Jiang W."/>
            <person name="Ma Y."/>
            <person name="Chen M."/>
            <person name="Hao X."/>
            <person name="Li L."/>
            <person name="Tang Y."/>
            <person name="Lv G."/>
            <person name="Zhou Y."/>
            <person name="Sun X."/>
            <person name="Brodelius P.E."/>
            <person name="Rose J.K.C."/>
            <person name="Tang K."/>
        </authorList>
    </citation>
    <scope>NUCLEOTIDE SEQUENCE [LARGE SCALE GENOMIC DNA]</scope>
    <source>
        <strain evidence="8">cv. Huhao1</strain>
        <tissue evidence="7">Leaf</tissue>
    </source>
</reference>
<dbReference type="InterPro" id="IPR050148">
    <property type="entry name" value="Terpene_synthase-like"/>
</dbReference>
<dbReference type="SUPFAM" id="SSF48576">
    <property type="entry name" value="Terpenoid synthases"/>
    <property type="match status" value="1"/>
</dbReference>
<dbReference type="Pfam" id="PF03936">
    <property type="entry name" value="Terpene_synth_C"/>
    <property type="match status" value="1"/>
</dbReference>
<dbReference type="InterPro" id="IPR034741">
    <property type="entry name" value="Terpene_cyclase-like_1_C"/>
</dbReference>
<accession>A0A2U1KJT5</accession>
<dbReference type="OrthoDB" id="1877784at2759"/>
<dbReference type="InterPro" id="IPR008949">
    <property type="entry name" value="Isoprenoid_synthase_dom_sf"/>
</dbReference>
<dbReference type="GO" id="GO:0009532">
    <property type="term" value="C:plastid stroma"/>
    <property type="evidence" value="ECO:0007669"/>
    <property type="project" value="UniProtKB-ARBA"/>
</dbReference>
<dbReference type="CDD" id="cd00684">
    <property type="entry name" value="Terpene_cyclase_plant_C1"/>
    <property type="match status" value="1"/>
</dbReference>
<proteinExistence type="inferred from homology"/>
<keyword evidence="7" id="KW-0808">Transferase</keyword>
<evidence type="ECO:0000256" key="4">
    <source>
        <dbReference type="ARBA" id="ARBA00023239"/>
    </source>
</evidence>
<dbReference type="GO" id="GO:0016102">
    <property type="term" value="P:diterpenoid biosynthetic process"/>
    <property type="evidence" value="ECO:0007669"/>
    <property type="project" value="InterPro"/>
</dbReference>
<keyword evidence="4" id="KW-0456">Lyase</keyword>
<protein>
    <submittedName>
        <fullName evidence="7">Terpenoid cyclases/protein prenyltransferase alpha-alpha toroid</fullName>
    </submittedName>
</protein>
<dbReference type="InterPro" id="IPR008930">
    <property type="entry name" value="Terpenoid_cyclase/PrenylTrfase"/>
</dbReference>
<dbReference type="InterPro" id="IPR001906">
    <property type="entry name" value="Terpene_synth_N"/>
</dbReference>
<dbReference type="InterPro" id="IPR001907">
    <property type="entry name" value="ClpP"/>
</dbReference>
<dbReference type="AlphaFoldDB" id="A0A2U1KJT5"/>
<feature type="domain" description="Terpene synthase metal-binding" evidence="6">
    <location>
        <begin position="269"/>
        <end position="507"/>
    </location>
</feature>
<dbReference type="PRINTS" id="PR00127">
    <property type="entry name" value="CLPPROTEASEP"/>
</dbReference>
<dbReference type="InterPro" id="IPR023562">
    <property type="entry name" value="ClpP/TepA"/>
</dbReference>
<evidence type="ECO:0000256" key="2">
    <source>
        <dbReference type="ARBA" id="ARBA00007039"/>
    </source>
</evidence>
<dbReference type="PANTHER" id="PTHR31225:SF221">
    <property type="entry name" value="(-)-GERMACRENE D SYNTHASE"/>
    <property type="match status" value="1"/>
</dbReference>
<dbReference type="SFLD" id="SFLDS00005">
    <property type="entry name" value="Isoprenoid_Synthase_Type_I"/>
    <property type="match status" value="1"/>
</dbReference>
<evidence type="ECO:0000313" key="8">
    <source>
        <dbReference type="Proteomes" id="UP000245207"/>
    </source>
</evidence>
<dbReference type="GO" id="GO:0006508">
    <property type="term" value="P:proteolysis"/>
    <property type="evidence" value="ECO:0007669"/>
    <property type="project" value="InterPro"/>
</dbReference>
<dbReference type="STRING" id="35608.A0A2U1KJT5"/>
<dbReference type="GO" id="GO:0004252">
    <property type="term" value="F:serine-type endopeptidase activity"/>
    <property type="evidence" value="ECO:0007669"/>
    <property type="project" value="InterPro"/>
</dbReference>
<name>A0A2U1KJT5_ARTAN</name>
<comment type="similarity">
    <text evidence="2">Belongs to the peptidase S14 family.</text>
</comment>
<dbReference type="GO" id="GO:0004176">
    <property type="term" value="F:ATP-dependent peptidase activity"/>
    <property type="evidence" value="ECO:0007669"/>
    <property type="project" value="InterPro"/>
</dbReference>
<evidence type="ECO:0000256" key="1">
    <source>
        <dbReference type="ARBA" id="ARBA00001946"/>
    </source>
</evidence>
<gene>
    <name evidence="7" type="ORF">CTI12_AA594390</name>
</gene>
<dbReference type="FunFam" id="1.50.10.130:FF:000001">
    <property type="entry name" value="Isoprene synthase, chloroplastic"/>
    <property type="match status" value="1"/>
</dbReference>
<comment type="cofactor">
    <cofactor evidence="1">
        <name>Mg(2+)</name>
        <dbReference type="ChEBI" id="CHEBI:18420"/>
    </cofactor>
</comment>
<dbReference type="GO" id="GO:0000287">
    <property type="term" value="F:magnesium ion binding"/>
    <property type="evidence" value="ECO:0007669"/>
    <property type="project" value="InterPro"/>
</dbReference>
<sequence length="620" mass="72170">MTISSSPSSLDRYESTKQEVIRNTVNFHRSIWGDQFLTFDKRKDHACEEQRAKELKDKVRKELVITDLIELTQHVKLLELIDAVQRLGVAYHFEEEIEECLNYIYVKYGDQWISNNDLQSTSLWFRLLRQQGFDISSGIFNKYKNTNGDFMESLRDDVRGMLSLYEAAHMRVEDEEVLNEALNFTTYHLGNIVENYIFNNDTSLEAQIHQALQQPLRKRLPRLEALRYIPIYQHEDSHNEALLMLAKLDFNLLQELHQKELSQISKWLKDLDVSNKLPYVRDRIVEGYFWILAVYFEPQHSEARIFLLKACSIVIILDDTYDNYGTYEELEVLTQAVQKWSRSCLDMLPEYMKVIYRELLDVHKEAEDLLEKKGKAYRSYYTKEMVKEYTRNLLIEAKWAKEGHIPTVEEHMSVTLVTCAYAMIIAKCYVHGDDSVTEDTFKWVSTYPPLVKASCLILRLMDDIATHKEEQERNHVASSVECYMKQYGVSEEQTRDLFLKQVEDSWKIINQESLRPTDVPRPLLIPPINLHVSTPATAMRGAESDAMGLLLKERIVFLGTQIDDFVADAIISQLLLLDAQDPKKDIRLFINSTGGSLSSSFDRRKLVMLSGCLFTSVMQL</sequence>
<evidence type="ECO:0000256" key="3">
    <source>
        <dbReference type="ARBA" id="ARBA00022723"/>
    </source>
</evidence>
<keyword evidence="8" id="KW-1185">Reference proteome</keyword>
<dbReference type="InterPro" id="IPR029045">
    <property type="entry name" value="ClpP/crotonase-like_dom_sf"/>
</dbReference>